<organism evidence="2 3">
    <name type="scientific">Actinomadura namibiensis</name>
    <dbReference type="NCBI Taxonomy" id="182080"/>
    <lineage>
        <taxon>Bacteria</taxon>
        <taxon>Bacillati</taxon>
        <taxon>Actinomycetota</taxon>
        <taxon>Actinomycetes</taxon>
        <taxon>Streptosporangiales</taxon>
        <taxon>Thermomonosporaceae</taxon>
        <taxon>Actinomadura</taxon>
    </lineage>
</organism>
<name>A0A7W3LNV8_ACTNM</name>
<reference evidence="2 3" key="1">
    <citation type="submission" date="2020-08" db="EMBL/GenBank/DDBJ databases">
        <title>Genomic Encyclopedia of Type Strains, Phase IV (KMG-IV): sequencing the most valuable type-strain genomes for metagenomic binning, comparative biology and taxonomic classification.</title>
        <authorList>
            <person name="Goeker M."/>
        </authorList>
    </citation>
    <scope>NUCLEOTIDE SEQUENCE [LARGE SCALE GENOMIC DNA]</scope>
    <source>
        <strain evidence="2 3">DSM 44197</strain>
    </source>
</reference>
<evidence type="ECO:0000256" key="1">
    <source>
        <dbReference type="SAM" id="MobiDB-lite"/>
    </source>
</evidence>
<feature type="region of interest" description="Disordered" evidence="1">
    <location>
        <begin position="1"/>
        <end position="78"/>
    </location>
</feature>
<feature type="compositionally biased region" description="Acidic residues" evidence="1">
    <location>
        <begin position="20"/>
        <end position="30"/>
    </location>
</feature>
<accession>A0A7W3LNV8</accession>
<dbReference type="RefSeq" id="WP_182843863.1">
    <property type="nucleotide sequence ID" value="NZ_BAAALP010000029.1"/>
</dbReference>
<dbReference type="EMBL" id="JACJIA010000003">
    <property type="protein sequence ID" value="MBA8951563.1"/>
    <property type="molecule type" value="Genomic_DNA"/>
</dbReference>
<sequence length="78" mass="7736">MGHAAPATTAGNRSGRDANTEDAEDVEGEGDGGGPSQAAAIDASRTRAAARPGSFTTAPSLRAGPAGRLRRYPIVTSG</sequence>
<evidence type="ECO:0000313" key="2">
    <source>
        <dbReference type="EMBL" id="MBA8951563.1"/>
    </source>
</evidence>
<feature type="compositionally biased region" description="Low complexity" evidence="1">
    <location>
        <begin position="38"/>
        <end position="51"/>
    </location>
</feature>
<dbReference type="AlphaFoldDB" id="A0A7W3LNV8"/>
<evidence type="ECO:0000313" key="3">
    <source>
        <dbReference type="Proteomes" id="UP000572680"/>
    </source>
</evidence>
<keyword evidence="3" id="KW-1185">Reference proteome</keyword>
<gene>
    <name evidence="2" type="ORF">HNR61_003194</name>
</gene>
<protein>
    <submittedName>
        <fullName evidence="2">Uncharacterized protein</fullName>
    </submittedName>
</protein>
<comment type="caution">
    <text evidence="2">The sequence shown here is derived from an EMBL/GenBank/DDBJ whole genome shotgun (WGS) entry which is preliminary data.</text>
</comment>
<dbReference type="Proteomes" id="UP000572680">
    <property type="component" value="Unassembled WGS sequence"/>
</dbReference>
<proteinExistence type="predicted"/>